<accession>A0ACC4BH98</accession>
<name>A0ACC4BH98_POPAL</name>
<proteinExistence type="predicted"/>
<keyword evidence="2" id="KW-1185">Reference proteome</keyword>
<gene>
    <name evidence="1" type="ORF">D5086_018951</name>
</gene>
<organism evidence="1 2">
    <name type="scientific">Populus alba</name>
    <name type="common">White poplar</name>
    <dbReference type="NCBI Taxonomy" id="43335"/>
    <lineage>
        <taxon>Eukaryota</taxon>
        <taxon>Viridiplantae</taxon>
        <taxon>Streptophyta</taxon>
        <taxon>Embryophyta</taxon>
        <taxon>Tracheophyta</taxon>
        <taxon>Spermatophyta</taxon>
        <taxon>Magnoliopsida</taxon>
        <taxon>eudicotyledons</taxon>
        <taxon>Gunneridae</taxon>
        <taxon>Pentapetalae</taxon>
        <taxon>rosids</taxon>
        <taxon>fabids</taxon>
        <taxon>Malpighiales</taxon>
        <taxon>Salicaceae</taxon>
        <taxon>Saliceae</taxon>
        <taxon>Populus</taxon>
    </lineage>
</organism>
<sequence>MSGSGGVSTARNRGEDRFYVSPGIRKQQQLQQLKQQQKPSISKNSTVEIEKRKESDQCASNCSVSGRVGPESNSTNLDRFLEYTTPVVPAQFLPKTSVREWRTCEVQLHQNVYFVLGDLWESFKEWSAYGAGVPLLLNGSETVVQYYVPYLSGIQLYLDPSQPSLRLRRPGEESDTESSRDTCSDGSSDCGAERVASNGVWQPWNQLNVTDANIKSLNRLSLRNKPFRGSSSDECEISNPPGRLIFEYMEYASPFTRQPLADQILVLASQFPELNTFRSCDLSPSSWISVAWYPIYRIPMGPTLQNLDACFLTYHSLSTSIQSQSSERMQLHGSTVRELHRSDMSLKLPLPTFGLASYKFKVSFWNPNGVYECQKASSLLRAADNWLRLLHVNHPDYSFFVSHNTSPRCELPRLVYITVKQNASIAQLLSKTAIVILSDKKRQPKYRLNITRNGGETPSEDLHGTLVSRKPAV</sequence>
<protein>
    <submittedName>
        <fullName evidence="1">Uncharacterized protein</fullName>
    </submittedName>
</protein>
<evidence type="ECO:0000313" key="2">
    <source>
        <dbReference type="Proteomes" id="UP000309997"/>
    </source>
</evidence>
<evidence type="ECO:0000313" key="1">
    <source>
        <dbReference type="EMBL" id="KAL3577447.1"/>
    </source>
</evidence>
<comment type="caution">
    <text evidence="1">The sequence shown here is derived from an EMBL/GenBank/DDBJ whole genome shotgun (WGS) entry which is preliminary data.</text>
</comment>
<dbReference type="Proteomes" id="UP000309997">
    <property type="component" value="Unassembled WGS sequence"/>
</dbReference>
<reference evidence="1 2" key="1">
    <citation type="journal article" date="2024" name="Plant Biotechnol. J.">
        <title>Genome and CRISPR/Cas9 system of a widespread forest tree (Populus alba) in the world.</title>
        <authorList>
            <person name="Liu Y.J."/>
            <person name="Jiang P.F."/>
            <person name="Han X.M."/>
            <person name="Li X.Y."/>
            <person name="Wang H.M."/>
            <person name="Wang Y.J."/>
            <person name="Wang X.X."/>
            <person name="Zeng Q.Y."/>
        </authorList>
    </citation>
    <scope>NUCLEOTIDE SEQUENCE [LARGE SCALE GENOMIC DNA]</scope>
    <source>
        <strain evidence="2">cv. PAL-ZL1</strain>
    </source>
</reference>
<dbReference type="EMBL" id="RCHU02000010">
    <property type="protein sequence ID" value="KAL3577447.1"/>
    <property type="molecule type" value="Genomic_DNA"/>
</dbReference>